<comment type="caution">
    <text evidence="6">The sequence shown here is derived from an EMBL/GenBank/DDBJ whole genome shotgun (WGS) entry which is preliminary data.</text>
</comment>
<dbReference type="PANTHER" id="PTHR44688:SF25">
    <property type="entry name" value="HTH LUXR-TYPE DOMAIN-CONTAINING PROTEIN"/>
    <property type="match status" value="1"/>
</dbReference>
<proteinExistence type="predicted"/>
<evidence type="ECO:0000256" key="3">
    <source>
        <dbReference type="ARBA" id="ARBA00023163"/>
    </source>
</evidence>
<evidence type="ECO:0000256" key="2">
    <source>
        <dbReference type="ARBA" id="ARBA00023125"/>
    </source>
</evidence>
<feature type="region of interest" description="Disordered" evidence="4">
    <location>
        <begin position="144"/>
        <end position="185"/>
    </location>
</feature>
<dbReference type="CDD" id="cd06170">
    <property type="entry name" value="LuxR_C_like"/>
    <property type="match status" value="1"/>
</dbReference>
<gene>
    <name evidence="6" type="ORF">PPSIR1_23394</name>
</gene>
<sequence length="247" mass="25982">MFDRHAALAQAPALTPTSLTAIPVAIVSDDPKVKASVHTRLTAARELAVVDDPGQARVLIWDAHTIEEEDGLPRLPAAADEASVQGEPPALVALLPDGVDPLPLLAVGVRALVARDAGTQRLRASVLAAELGLVVLDEDPSDALVASWSPGEEPEASPAPTPAPAKPEPRVANKPASAPENNLLTPREREVLELLADGLSNRNIGERLGISAHTVKFHVDALLDKLDARSRTQAVVQAIRRGLLELA</sequence>
<dbReference type="SMART" id="SM00421">
    <property type="entry name" value="HTH_LUXR"/>
    <property type="match status" value="1"/>
</dbReference>
<reference evidence="6 7" key="1">
    <citation type="submission" date="2007-06" db="EMBL/GenBank/DDBJ databases">
        <authorList>
            <person name="Shimkets L."/>
            <person name="Ferriera S."/>
            <person name="Johnson J."/>
            <person name="Kravitz S."/>
            <person name="Beeson K."/>
            <person name="Sutton G."/>
            <person name="Rogers Y.-H."/>
            <person name="Friedman R."/>
            <person name="Frazier M."/>
            <person name="Venter J.C."/>
        </authorList>
    </citation>
    <scope>NUCLEOTIDE SEQUENCE [LARGE SCALE GENOMIC DNA]</scope>
    <source>
        <strain evidence="6 7">SIR-1</strain>
    </source>
</reference>
<evidence type="ECO:0000259" key="5">
    <source>
        <dbReference type="PROSITE" id="PS50043"/>
    </source>
</evidence>
<evidence type="ECO:0000256" key="1">
    <source>
        <dbReference type="ARBA" id="ARBA00023015"/>
    </source>
</evidence>
<feature type="domain" description="HTH luxR-type" evidence="5">
    <location>
        <begin position="177"/>
        <end position="242"/>
    </location>
</feature>
<dbReference type="GO" id="GO:0003677">
    <property type="term" value="F:DNA binding"/>
    <property type="evidence" value="ECO:0007669"/>
    <property type="project" value="UniProtKB-KW"/>
</dbReference>
<dbReference type="PANTHER" id="PTHR44688">
    <property type="entry name" value="DNA-BINDING TRANSCRIPTIONAL ACTIVATOR DEVR_DOSR"/>
    <property type="match status" value="1"/>
</dbReference>
<dbReference type="GO" id="GO:0006355">
    <property type="term" value="P:regulation of DNA-templated transcription"/>
    <property type="evidence" value="ECO:0007669"/>
    <property type="project" value="InterPro"/>
</dbReference>
<protein>
    <submittedName>
        <fullName evidence="6">Two component transcriptional regulator, LuxR family protein</fullName>
    </submittedName>
</protein>
<keyword evidence="1" id="KW-0805">Transcription regulation</keyword>
<evidence type="ECO:0000256" key="4">
    <source>
        <dbReference type="SAM" id="MobiDB-lite"/>
    </source>
</evidence>
<accession>A6GCA3</accession>
<dbReference type="PRINTS" id="PR00038">
    <property type="entry name" value="HTHLUXR"/>
</dbReference>
<dbReference type="AlphaFoldDB" id="A6GCA3"/>
<dbReference type="Gene3D" id="1.10.10.10">
    <property type="entry name" value="Winged helix-like DNA-binding domain superfamily/Winged helix DNA-binding domain"/>
    <property type="match status" value="1"/>
</dbReference>
<dbReference type="PROSITE" id="PS00622">
    <property type="entry name" value="HTH_LUXR_1"/>
    <property type="match status" value="1"/>
</dbReference>
<evidence type="ECO:0000313" key="6">
    <source>
        <dbReference type="EMBL" id="EDM76552.1"/>
    </source>
</evidence>
<feature type="compositionally biased region" description="Pro residues" evidence="4">
    <location>
        <begin position="157"/>
        <end position="166"/>
    </location>
</feature>
<dbReference type="SUPFAM" id="SSF46894">
    <property type="entry name" value="C-terminal effector domain of the bipartite response regulators"/>
    <property type="match status" value="1"/>
</dbReference>
<dbReference type="OrthoDB" id="9794397at2"/>
<keyword evidence="7" id="KW-1185">Reference proteome</keyword>
<evidence type="ECO:0000313" key="7">
    <source>
        <dbReference type="Proteomes" id="UP000005801"/>
    </source>
</evidence>
<dbReference type="Proteomes" id="UP000005801">
    <property type="component" value="Unassembled WGS sequence"/>
</dbReference>
<dbReference type="PROSITE" id="PS50043">
    <property type="entry name" value="HTH_LUXR_2"/>
    <property type="match status" value="1"/>
</dbReference>
<dbReference type="InterPro" id="IPR036388">
    <property type="entry name" value="WH-like_DNA-bd_sf"/>
</dbReference>
<dbReference type="InterPro" id="IPR000792">
    <property type="entry name" value="Tscrpt_reg_LuxR_C"/>
</dbReference>
<dbReference type="EMBL" id="ABCS01000063">
    <property type="protein sequence ID" value="EDM76552.1"/>
    <property type="molecule type" value="Genomic_DNA"/>
</dbReference>
<dbReference type="STRING" id="391625.PPSIR1_23394"/>
<dbReference type="eggNOG" id="COG2197">
    <property type="taxonomic scope" value="Bacteria"/>
</dbReference>
<keyword evidence="2" id="KW-0238">DNA-binding</keyword>
<name>A6GCA3_9BACT</name>
<dbReference type="RefSeq" id="WP_006974344.1">
    <property type="nucleotide sequence ID" value="NZ_ABCS01000063.1"/>
</dbReference>
<organism evidence="6 7">
    <name type="scientific">Plesiocystis pacifica SIR-1</name>
    <dbReference type="NCBI Taxonomy" id="391625"/>
    <lineage>
        <taxon>Bacteria</taxon>
        <taxon>Pseudomonadati</taxon>
        <taxon>Myxococcota</taxon>
        <taxon>Polyangia</taxon>
        <taxon>Nannocystales</taxon>
        <taxon>Nannocystaceae</taxon>
        <taxon>Plesiocystis</taxon>
    </lineage>
</organism>
<keyword evidence="3" id="KW-0804">Transcription</keyword>
<dbReference type="InterPro" id="IPR016032">
    <property type="entry name" value="Sig_transdc_resp-reg_C-effctor"/>
</dbReference>
<dbReference type="Pfam" id="PF00196">
    <property type="entry name" value="GerE"/>
    <property type="match status" value="1"/>
</dbReference>